<evidence type="ECO:0000259" key="3">
    <source>
        <dbReference type="Pfam" id="PF02826"/>
    </source>
</evidence>
<dbReference type="InterPro" id="IPR006140">
    <property type="entry name" value="D-isomer_DH_NAD-bd"/>
</dbReference>
<gene>
    <name evidence="4" type="ORF">POF43_001290</name>
</gene>
<evidence type="ECO:0000256" key="2">
    <source>
        <dbReference type="ARBA" id="ARBA00023027"/>
    </source>
</evidence>
<dbReference type="PROSITE" id="PS00671">
    <property type="entry name" value="D_2_HYDROXYACID_DH_3"/>
    <property type="match status" value="1"/>
</dbReference>
<accession>A0ABT6VVR3</accession>
<protein>
    <submittedName>
        <fullName evidence="4">NAD(P)-dependent oxidoreductase</fullName>
    </submittedName>
</protein>
<comment type="caution">
    <text evidence="4">The sequence shown here is derived from an EMBL/GenBank/DDBJ whole genome shotgun (WGS) entry which is preliminary data.</text>
</comment>
<keyword evidence="2" id="KW-0520">NAD</keyword>
<dbReference type="SUPFAM" id="SSF51735">
    <property type="entry name" value="NAD(P)-binding Rossmann-fold domains"/>
    <property type="match status" value="1"/>
</dbReference>
<evidence type="ECO:0000313" key="4">
    <source>
        <dbReference type="EMBL" id="MDI5961371.1"/>
    </source>
</evidence>
<dbReference type="Proteomes" id="UP001156398">
    <property type="component" value="Unassembled WGS sequence"/>
</dbReference>
<organism evidence="4 5">
    <name type="scientific">Streptantibioticus silvisoli</name>
    <dbReference type="NCBI Taxonomy" id="2705255"/>
    <lineage>
        <taxon>Bacteria</taxon>
        <taxon>Bacillati</taxon>
        <taxon>Actinomycetota</taxon>
        <taxon>Actinomycetes</taxon>
        <taxon>Kitasatosporales</taxon>
        <taxon>Streptomycetaceae</taxon>
        <taxon>Streptantibioticus</taxon>
    </lineage>
</organism>
<dbReference type="Gene3D" id="3.40.50.720">
    <property type="entry name" value="NAD(P)-binding Rossmann-like Domain"/>
    <property type="match status" value="2"/>
</dbReference>
<feature type="domain" description="D-isomer specific 2-hydroxyacid dehydrogenase NAD-binding" evidence="3">
    <location>
        <begin position="104"/>
        <end position="272"/>
    </location>
</feature>
<dbReference type="PANTHER" id="PTHR10996:SF178">
    <property type="entry name" value="2-HYDROXYACID DEHYDROGENASE YGL185C-RELATED"/>
    <property type="match status" value="1"/>
</dbReference>
<dbReference type="Pfam" id="PF02826">
    <property type="entry name" value="2-Hacid_dh_C"/>
    <property type="match status" value="1"/>
</dbReference>
<proteinExistence type="predicted"/>
<dbReference type="EMBL" id="JAAGKO020000001">
    <property type="protein sequence ID" value="MDI5961371.1"/>
    <property type="molecule type" value="Genomic_DNA"/>
</dbReference>
<dbReference type="SUPFAM" id="SSF52283">
    <property type="entry name" value="Formate/glycerate dehydrogenase catalytic domain-like"/>
    <property type="match status" value="1"/>
</dbReference>
<dbReference type="RefSeq" id="WP_271321864.1">
    <property type="nucleotide sequence ID" value="NZ_JAAGKO020000001.1"/>
</dbReference>
<evidence type="ECO:0000313" key="5">
    <source>
        <dbReference type="Proteomes" id="UP001156398"/>
    </source>
</evidence>
<keyword evidence="1" id="KW-0560">Oxidoreductase</keyword>
<dbReference type="InterPro" id="IPR036291">
    <property type="entry name" value="NAD(P)-bd_dom_sf"/>
</dbReference>
<evidence type="ECO:0000256" key="1">
    <source>
        <dbReference type="ARBA" id="ARBA00023002"/>
    </source>
</evidence>
<name>A0ABT6VVR3_9ACTN</name>
<reference evidence="4 5" key="1">
    <citation type="submission" date="2023-05" db="EMBL/GenBank/DDBJ databases">
        <title>Streptantibioticus silvisoli sp. nov., acidotolerant actinomycetes 1 from pine litter.</title>
        <authorList>
            <person name="Swiecimska M."/>
            <person name="Golinska P."/>
            <person name="Sangal V."/>
            <person name="Wachnowicz B."/>
            <person name="Goodfellow M."/>
        </authorList>
    </citation>
    <scope>NUCLEOTIDE SEQUENCE [LARGE SCALE GENOMIC DNA]</scope>
    <source>
        <strain evidence="4 5">SL54</strain>
    </source>
</reference>
<dbReference type="PANTHER" id="PTHR10996">
    <property type="entry name" value="2-HYDROXYACID DEHYDROGENASE-RELATED"/>
    <property type="match status" value="1"/>
</dbReference>
<dbReference type="InterPro" id="IPR029753">
    <property type="entry name" value="D-isomer_DH_CS"/>
</dbReference>
<keyword evidence="5" id="KW-1185">Reference proteome</keyword>
<sequence>MAEPLGVLVPDELGEAMVRAADGLTPVRYALGEPLPPPAATAGVLVPGRGPVDHHLDLMAGLPDLRLVQLLYVGVELWSGRLPGHILLSNARGAQAASTAEWALAALLAVLREFPAAAAAQASGVWGRVPAGETLSGKRVLVVGAGAIGRELRVRLAACGAIATLVGRTARPGVHGTGELPGLLPAHDAVVLAVPLDKRTRGMADARFLDLLPPGAIVVNAARGAVVDTDALVDRLRRGRLRAALDVTDPEPLPPGHPLWSVPGVLITPHIAGGAGDHERRAWSVAVDQITQFARGGRPGNVVHPAG</sequence>
<dbReference type="InterPro" id="IPR050223">
    <property type="entry name" value="D-isomer_2-hydroxyacid_DH"/>
</dbReference>